<protein>
    <recommendedName>
        <fullName evidence="1">RNase H type-1 domain-containing protein</fullName>
    </recommendedName>
</protein>
<feature type="domain" description="RNase H type-1" evidence="1">
    <location>
        <begin position="144"/>
        <end position="262"/>
    </location>
</feature>
<dbReference type="PANTHER" id="PTHR34146:SF11">
    <property type="entry name" value="RIBONUCLEASE H-LIKE SUPERFAMILY PROTEIN"/>
    <property type="match status" value="1"/>
</dbReference>
<evidence type="ECO:0000313" key="3">
    <source>
        <dbReference type="Proteomes" id="UP000823674"/>
    </source>
</evidence>
<dbReference type="CDD" id="cd06222">
    <property type="entry name" value="RNase_H_like"/>
    <property type="match status" value="1"/>
</dbReference>
<dbReference type="Pfam" id="PF13456">
    <property type="entry name" value="RVT_3"/>
    <property type="match status" value="1"/>
</dbReference>
<dbReference type="SUPFAM" id="SSF53098">
    <property type="entry name" value="Ribonuclease H-like"/>
    <property type="match status" value="1"/>
</dbReference>
<accession>A0ABQ7P180</accession>
<comment type="caution">
    <text evidence="2">The sequence shown here is derived from an EMBL/GenBank/DDBJ whole genome shotgun (WGS) entry which is preliminary data.</text>
</comment>
<dbReference type="InterPro" id="IPR012337">
    <property type="entry name" value="RNaseH-like_sf"/>
</dbReference>
<dbReference type="PANTHER" id="PTHR34146">
    <property type="entry name" value="POLYNUCLEOTIDYL TRANSFERASE, RIBONUCLEASE H-LIKE SUPERFAMILY PROTEIN-RELATED"/>
    <property type="match status" value="1"/>
</dbReference>
<keyword evidence="3" id="KW-1185">Reference proteome</keyword>
<dbReference type="EMBL" id="JADBGQ010000001">
    <property type="protein sequence ID" value="KAG5416681.1"/>
    <property type="molecule type" value="Genomic_DNA"/>
</dbReference>
<proteinExistence type="predicted"/>
<organism evidence="2 3">
    <name type="scientific">Brassica rapa subsp. trilocularis</name>
    <dbReference type="NCBI Taxonomy" id="1813537"/>
    <lineage>
        <taxon>Eukaryota</taxon>
        <taxon>Viridiplantae</taxon>
        <taxon>Streptophyta</taxon>
        <taxon>Embryophyta</taxon>
        <taxon>Tracheophyta</taxon>
        <taxon>Spermatophyta</taxon>
        <taxon>Magnoliopsida</taxon>
        <taxon>eudicotyledons</taxon>
        <taxon>Gunneridae</taxon>
        <taxon>Pentapetalae</taxon>
        <taxon>rosids</taxon>
        <taxon>malvids</taxon>
        <taxon>Brassicales</taxon>
        <taxon>Brassicaceae</taxon>
        <taxon>Brassiceae</taxon>
        <taxon>Brassica</taxon>
    </lineage>
</organism>
<gene>
    <name evidence="2" type="primary">A01g511680.1_BraROA</name>
    <name evidence="2" type="ORF">IGI04_004248</name>
</gene>
<dbReference type="Gene3D" id="3.30.420.10">
    <property type="entry name" value="Ribonuclease H-like superfamily/Ribonuclease H"/>
    <property type="match status" value="1"/>
</dbReference>
<sequence length="279" mass="30506">MGPATRESAELTVKDLILEETGEWNRGLIQTILPFEEERILNLQPSTKGAPDALKWLGTRTGEYSKCLPPTGLSSSPIVPWIIWGLWKARNRYVFENFAGTPADILSQAIVAAKEWASAQEKIAKCSQKSPEQTSRALGTIARSDAAWSETTKNAGLGWTVTSREQRTMLKKGIGFTPSALVAEGLALKEAVATCSSHGVKEALFESDSSQLISAINGDNPPLELYGIVEDIHIIASAFDDVVFGWILRERNEEADLLAKNALRLYEQEVVVALMPPPN</sequence>
<evidence type="ECO:0000259" key="1">
    <source>
        <dbReference type="Pfam" id="PF13456"/>
    </source>
</evidence>
<evidence type="ECO:0000313" key="2">
    <source>
        <dbReference type="EMBL" id="KAG5416681.1"/>
    </source>
</evidence>
<dbReference type="InterPro" id="IPR002156">
    <property type="entry name" value="RNaseH_domain"/>
</dbReference>
<name>A0ABQ7P180_BRACM</name>
<dbReference type="InterPro" id="IPR044730">
    <property type="entry name" value="RNase_H-like_dom_plant"/>
</dbReference>
<reference evidence="2 3" key="1">
    <citation type="submission" date="2021-03" db="EMBL/GenBank/DDBJ databases">
        <authorList>
            <person name="King G.J."/>
            <person name="Bancroft I."/>
            <person name="Baten A."/>
            <person name="Bloomfield J."/>
            <person name="Borpatragohain P."/>
            <person name="He Z."/>
            <person name="Irish N."/>
            <person name="Irwin J."/>
            <person name="Liu K."/>
            <person name="Mauleon R.P."/>
            <person name="Moore J."/>
            <person name="Morris R."/>
            <person name="Ostergaard L."/>
            <person name="Wang B."/>
            <person name="Wells R."/>
        </authorList>
    </citation>
    <scope>NUCLEOTIDE SEQUENCE [LARGE SCALE GENOMIC DNA]</scope>
    <source>
        <strain evidence="2">R-o-18</strain>
        <tissue evidence="2">Leaf</tissue>
    </source>
</reference>
<dbReference type="InterPro" id="IPR036397">
    <property type="entry name" value="RNaseH_sf"/>
</dbReference>
<dbReference type="Proteomes" id="UP000823674">
    <property type="component" value="Chromosome A01"/>
</dbReference>